<name>A0A3B0ZEZ6_9ZZZZ</name>
<evidence type="ECO:0000256" key="1">
    <source>
        <dbReference type="ARBA" id="ARBA00001933"/>
    </source>
</evidence>
<keyword evidence="3 9" id="KW-0808">Transferase</keyword>
<dbReference type="Gene3D" id="1.10.260.50">
    <property type="match status" value="1"/>
</dbReference>
<evidence type="ECO:0000256" key="3">
    <source>
        <dbReference type="ARBA" id="ARBA00022679"/>
    </source>
</evidence>
<evidence type="ECO:0000256" key="7">
    <source>
        <dbReference type="ARBA" id="ARBA00023014"/>
    </source>
</evidence>
<dbReference type="GO" id="GO:0051536">
    <property type="term" value="F:iron-sulfur cluster binding"/>
    <property type="evidence" value="ECO:0007669"/>
    <property type="project" value="UniProtKB-KW"/>
</dbReference>
<keyword evidence="7" id="KW-0411">Iron-sulfur</keyword>
<evidence type="ECO:0000256" key="6">
    <source>
        <dbReference type="ARBA" id="ARBA00023004"/>
    </source>
</evidence>
<feature type="domain" description="Aminotransferase class V" evidence="8">
    <location>
        <begin position="3"/>
        <end position="365"/>
    </location>
</feature>
<comment type="similarity">
    <text evidence="2">Belongs to the class-V pyridoxal-phosphate-dependent aminotransferase family. NifS/IscS subfamily.</text>
</comment>
<evidence type="ECO:0000256" key="5">
    <source>
        <dbReference type="ARBA" id="ARBA00022898"/>
    </source>
</evidence>
<dbReference type="InterPro" id="IPR000192">
    <property type="entry name" value="Aminotrans_V_dom"/>
</dbReference>
<dbReference type="PANTHER" id="PTHR11601:SF34">
    <property type="entry name" value="CYSTEINE DESULFURASE"/>
    <property type="match status" value="1"/>
</dbReference>
<dbReference type="InterPro" id="IPR015424">
    <property type="entry name" value="PyrdxlP-dep_Trfase"/>
</dbReference>
<dbReference type="GO" id="GO:0031071">
    <property type="term" value="F:cysteine desulfurase activity"/>
    <property type="evidence" value="ECO:0007669"/>
    <property type="project" value="UniProtKB-EC"/>
</dbReference>
<proteinExistence type="inferred from homology"/>
<comment type="cofactor">
    <cofactor evidence="1">
        <name>pyridoxal 5'-phosphate</name>
        <dbReference type="ChEBI" id="CHEBI:597326"/>
    </cofactor>
</comment>
<reference evidence="9" key="1">
    <citation type="submission" date="2018-06" db="EMBL/GenBank/DDBJ databases">
        <authorList>
            <person name="Zhirakovskaya E."/>
        </authorList>
    </citation>
    <scope>NUCLEOTIDE SEQUENCE</scope>
</reference>
<accession>A0A3B0ZEZ6</accession>
<dbReference type="AlphaFoldDB" id="A0A3B0ZEZ6"/>
<organism evidence="9">
    <name type="scientific">hydrothermal vent metagenome</name>
    <dbReference type="NCBI Taxonomy" id="652676"/>
    <lineage>
        <taxon>unclassified sequences</taxon>
        <taxon>metagenomes</taxon>
        <taxon>ecological metagenomes</taxon>
    </lineage>
</organism>
<evidence type="ECO:0000256" key="2">
    <source>
        <dbReference type="ARBA" id="ARBA00006490"/>
    </source>
</evidence>
<dbReference type="GO" id="GO:0046872">
    <property type="term" value="F:metal ion binding"/>
    <property type="evidence" value="ECO:0007669"/>
    <property type="project" value="UniProtKB-KW"/>
</dbReference>
<protein>
    <submittedName>
        <fullName evidence="9">Cysteine desulfurase</fullName>
        <ecNumber evidence="9">2.8.1.7</ecNumber>
    </submittedName>
</protein>
<dbReference type="EC" id="2.8.1.7" evidence="9"/>
<evidence type="ECO:0000259" key="8">
    <source>
        <dbReference type="Pfam" id="PF00266"/>
    </source>
</evidence>
<dbReference type="InterPro" id="IPR016454">
    <property type="entry name" value="Cysteine_dSase"/>
</dbReference>
<gene>
    <name evidence="9" type="ORF">MNBD_GAMMA17-2014</name>
</gene>
<dbReference type="FunFam" id="3.40.640.10:FF:000084">
    <property type="entry name" value="IscS-like cysteine desulfurase"/>
    <property type="match status" value="1"/>
</dbReference>
<dbReference type="InterPro" id="IPR015422">
    <property type="entry name" value="PyrdxlP-dep_Trfase_small"/>
</dbReference>
<dbReference type="Gene3D" id="3.90.1150.10">
    <property type="entry name" value="Aspartate Aminotransferase, domain 1"/>
    <property type="match status" value="1"/>
</dbReference>
<dbReference type="Pfam" id="PF00266">
    <property type="entry name" value="Aminotran_5"/>
    <property type="match status" value="1"/>
</dbReference>
<dbReference type="EMBL" id="UOFQ01000174">
    <property type="protein sequence ID" value="VAW90171.1"/>
    <property type="molecule type" value="Genomic_DNA"/>
</dbReference>
<dbReference type="SUPFAM" id="SSF53383">
    <property type="entry name" value="PLP-dependent transferases"/>
    <property type="match status" value="1"/>
</dbReference>
<keyword evidence="4" id="KW-0479">Metal-binding</keyword>
<keyword evidence="5" id="KW-0663">Pyridoxal phosphate</keyword>
<keyword evidence="6" id="KW-0408">Iron</keyword>
<dbReference type="Gene3D" id="3.40.640.10">
    <property type="entry name" value="Type I PLP-dependent aspartate aminotransferase-like (Major domain)"/>
    <property type="match status" value="1"/>
</dbReference>
<dbReference type="InterPro" id="IPR015421">
    <property type="entry name" value="PyrdxlP-dep_Trfase_major"/>
</dbReference>
<evidence type="ECO:0000256" key="4">
    <source>
        <dbReference type="ARBA" id="ARBA00022723"/>
    </source>
</evidence>
<dbReference type="PANTHER" id="PTHR11601">
    <property type="entry name" value="CYSTEINE DESULFURYLASE FAMILY MEMBER"/>
    <property type="match status" value="1"/>
</dbReference>
<sequence>MPVYLDHNATTPIDERVFEAMLPYLKGSCYGNPSSQHRQGRESQRALQHARAQVAMLVGVQPRQVVFTSGGTEANNLALKGMMAAVDAGSGLVVAATEHSSVLEAASALQCAGYPLVFAGVDDDGVVSPAEFEQVLAEHKTALVSVMLANNETGVVQDVMQLSEIARRRGVMMHTDAVQALGKMDVDFDALGVSAMSLSAHKIGGPKGVGALVVEKGLMLQPMMHGGGHEGGLRAGTENLAGIVGFGAAAALIQPDLDTRTEHCEQLRDQTEQALQKIAGVVVFAQQAKRLPNTIFFAVEGIEGATLLMSLDRDGIAVSSGSACASGSGEPSHVLKAMGVDDSLAHGAVRVSFGSGNTMKDVERLVSTLQKQIENLLKLNSGWR</sequence>
<dbReference type="PIRSF" id="PIRSF005572">
    <property type="entry name" value="NifS"/>
    <property type="match status" value="1"/>
</dbReference>
<evidence type="ECO:0000313" key="9">
    <source>
        <dbReference type="EMBL" id="VAW90171.1"/>
    </source>
</evidence>